<keyword evidence="1" id="KW-0472">Membrane</keyword>
<dbReference type="GO" id="GO:0034220">
    <property type="term" value="P:monoatomic ion transmembrane transport"/>
    <property type="evidence" value="ECO:0007669"/>
    <property type="project" value="UniProtKB-KW"/>
</dbReference>
<feature type="domain" description="Potassium channel" evidence="2">
    <location>
        <begin position="61"/>
        <end position="133"/>
    </location>
</feature>
<keyword evidence="1" id="KW-1133">Transmembrane helix</keyword>
<keyword evidence="3" id="KW-0407">Ion channel</keyword>
<organism evidence="3 4">
    <name type="scientific">Rhodobacter calidifons</name>
    <dbReference type="NCBI Taxonomy" id="2715277"/>
    <lineage>
        <taxon>Bacteria</taxon>
        <taxon>Pseudomonadati</taxon>
        <taxon>Pseudomonadota</taxon>
        <taxon>Alphaproteobacteria</taxon>
        <taxon>Rhodobacterales</taxon>
        <taxon>Rhodobacter group</taxon>
        <taxon>Rhodobacter</taxon>
    </lineage>
</organism>
<comment type="caution">
    <text evidence="3">The sequence shown here is derived from an EMBL/GenBank/DDBJ whole genome shotgun (WGS) entry which is preliminary data.</text>
</comment>
<dbReference type="EMBL" id="JAANHS010000003">
    <property type="protein sequence ID" value="NHB76321.1"/>
    <property type="molecule type" value="Genomic_DNA"/>
</dbReference>
<protein>
    <submittedName>
        <fullName evidence="3">Two pore domain potassium channel family protein</fullName>
    </submittedName>
</protein>
<dbReference type="InterPro" id="IPR013099">
    <property type="entry name" value="K_chnl_dom"/>
</dbReference>
<evidence type="ECO:0000313" key="3">
    <source>
        <dbReference type="EMBL" id="NHB76321.1"/>
    </source>
</evidence>
<dbReference type="Proteomes" id="UP001515660">
    <property type="component" value="Unassembled WGS sequence"/>
</dbReference>
<gene>
    <name evidence="3" type="ORF">G8O29_06125</name>
</gene>
<dbReference type="Gene3D" id="1.10.287.70">
    <property type="match status" value="1"/>
</dbReference>
<keyword evidence="3" id="KW-0813">Transport</keyword>
<sequence>MFGQIALGSVLLILNILVMASAALVLEVGFRRVHPWLLRPPQRLKLLAMLVAVGLWVLAVVTAGVWIWAFAMFTLGAFASLEEATYFALVAFTTLGLGDVVPPEDWRILAAMAAVNGFLSFGLLTALLVEALRQVRLTQLEVRHKD</sequence>
<accession>A0ABX0G6C5</accession>
<keyword evidence="4" id="KW-1185">Reference proteome</keyword>
<evidence type="ECO:0000313" key="4">
    <source>
        <dbReference type="Proteomes" id="UP001515660"/>
    </source>
</evidence>
<feature type="transmembrane region" description="Helical" evidence="1">
    <location>
        <begin position="108"/>
        <end position="129"/>
    </location>
</feature>
<dbReference type="SUPFAM" id="SSF81324">
    <property type="entry name" value="Voltage-gated potassium channels"/>
    <property type="match status" value="1"/>
</dbReference>
<reference evidence="3 4" key="1">
    <citation type="journal article" date="2022" name="Microorganisms">
        <title>Genome Sequence and Characterization of a Xanthorhodopsin-Containing, Aerobic Anoxygenic Phototrophic Rhodobacter Species, Isolated from Mesophilic Conditions at Yellowstone National Park.</title>
        <authorList>
            <person name="Kyndt J.A."/>
            <person name="Robertson S."/>
            <person name="Shoffstall I.B."/>
            <person name="Ramaley R.F."/>
            <person name="Meyer T.E."/>
        </authorList>
    </citation>
    <scope>NUCLEOTIDE SEQUENCE [LARGE SCALE GENOMIC DNA]</scope>
    <source>
        <strain evidence="3 4">M37P</strain>
    </source>
</reference>
<keyword evidence="1" id="KW-0812">Transmembrane</keyword>
<feature type="transmembrane region" description="Helical" evidence="1">
    <location>
        <begin position="84"/>
        <end position="101"/>
    </location>
</feature>
<feature type="transmembrane region" description="Helical" evidence="1">
    <location>
        <begin position="47"/>
        <end position="78"/>
    </location>
</feature>
<proteinExistence type="predicted"/>
<evidence type="ECO:0000256" key="1">
    <source>
        <dbReference type="SAM" id="Phobius"/>
    </source>
</evidence>
<name>A0ABX0G6C5_9RHOB</name>
<dbReference type="Pfam" id="PF07885">
    <property type="entry name" value="Ion_trans_2"/>
    <property type="match status" value="1"/>
</dbReference>
<evidence type="ECO:0000259" key="2">
    <source>
        <dbReference type="Pfam" id="PF07885"/>
    </source>
</evidence>
<feature type="transmembrane region" description="Helical" evidence="1">
    <location>
        <begin position="6"/>
        <end position="26"/>
    </location>
</feature>
<dbReference type="RefSeq" id="WP_166402352.1">
    <property type="nucleotide sequence ID" value="NZ_JAANHS010000003.1"/>
</dbReference>
<keyword evidence="3" id="KW-0406">Ion transport</keyword>